<feature type="region of interest" description="Disordered" evidence="2">
    <location>
        <begin position="37"/>
        <end position="72"/>
    </location>
</feature>
<dbReference type="RefSeq" id="WP_247416048.1">
    <property type="nucleotide sequence ID" value="NZ_JALLGW010000001.1"/>
</dbReference>
<comment type="caution">
    <text evidence="5">The sequence shown here is derived from an EMBL/GenBank/DDBJ whole genome shotgun (WGS) entry which is preliminary data.</text>
</comment>
<protein>
    <submittedName>
        <fullName evidence="5">DUF4349 domain-containing protein</fullName>
    </submittedName>
</protein>
<keyword evidence="3" id="KW-0812">Transmembrane</keyword>
<gene>
    <name evidence="5" type="ORF">ACFPYI_14580</name>
</gene>
<keyword evidence="3" id="KW-1133">Transmembrane helix</keyword>
<keyword evidence="6" id="KW-1185">Reference proteome</keyword>
<evidence type="ECO:0000259" key="4">
    <source>
        <dbReference type="Pfam" id="PF14257"/>
    </source>
</evidence>
<evidence type="ECO:0000313" key="6">
    <source>
        <dbReference type="Proteomes" id="UP001596099"/>
    </source>
</evidence>
<dbReference type="EMBL" id="JBHSQH010000001">
    <property type="protein sequence ID" value="MFC5972563.1"/>
    <property type="molecule type" value="Genomic_DNA"/>
</dbReference>
<feature type="domain" description="DUF4349" evidence="4">
    <location>
        <begin position="81"/>
        <end position="296"/>
    </location>
</feature>
<dbReference type="PROSITE" id="PS51257">
    <property type="entry name" value="PROKAR_LIPOPROTEIN"/>
    <property type="match status" value="1"/>
</dbReference>
<evidence type="ECO:0000256" key="2">
    <source>
        <dbReference type="SAM" id="MobiDB-lite"/>
    </source>
</evidence>
<dbReference type="Proteomes" id="UP001596099">
    <property type="component" value="Unassembled WGS sequence"/>
</dbReference>
<keyword evidence="1" id="KW-0175">Coiled coil</keyword>
<feature type="transmembrane region" description="Helical" evidence="3">
    <location>
        <begin position="279"/>
        <end position="301"/>
    </location>
</feature>
<dbReference type="AlphaFoldDB" id="A0ABD5RQ93"/>
<name>A0ABD5RQ93_9EURY</name>
<evidence type="ECO:0000313" key="5">
    <source>
        <dbReference type="EMBL" id="MFC5972563.1"/>
    </source>
</evidence>
<proteinExistence type="predicted"/>
<keyword evidence="3" id="KW-0472">Membrane</keyword>
<feature type="coiled-coil region" evidence="1">
    <location>
        <begin position="163"/>
        <end position="227"/>
    </location>
</feature>
<organism evidence="5 6">
    <name type="scientific">Halomarina salina</name>
    <dbReference type="NCBI Taxonomy" id="1872699"/>
    <lineage>
        <taxon>Archaea</taxon>
        <taxon>Methanobacteriati</taxon>
        <taxon>Methanobacteriota</taxon>
        <taxon>Stenosarchaea group</taxon>
        <taxon>Halobacteria</taxon>
        <taxon>Halobacteriales</taxon>
        <taxon>Natronomonadaceae</taxon>
        <taxon>Halomarina</taxon>
    </lineage>
</organism>
<evidence type="ECO:0000256" key="1">
    <source>
        <dbReference type="SAM" id="Coils"/>
    </source>
</evidence>
<dbReference type="InterPro" id="IPR025645">
    <property type="entry name" value="DUF4349"/>
</dbReference>
<feature type="compositionally biased region" description="Gly residues" evidence="2">
    <location>
        <begin position="38"/>
        <end position="58"/>
    </location>
</feature>
<reference evidence="5 6" key="1">
    <citation type="journal article" date="2019" name="Int. J. Syst. Evol. Microbiol.">
        <title>The Global Catalogue of Microorganisms (GCM) 10K type strain sequencing project: providing services to taxonomists for standard genome sequencing and annotation.</title>
        <authorList>
            <consortium name="The Broad Institute Genomics Platform"/>
            <consortium name="The Broad Institute Genome Sequencing Center for Infectious Disease"/>
            <person name="Wu L."/>
            <person name="Ma J."/>
        </authorList>
    </citation>
    <scope>NUCLEOTIDE SEQUENCE [LARGE SCALE GENOMIC DNA]</scope>
    <source>
        <strain evidence="5 6">CGMCC 1.12543</strain>
    </source>
</reference>
<dbReference type="Pfam" id="PF14257">
    <property type="entry name" value="DUF4349"/>
    <property type="match status" value="1"/>
</dbReference>
<accession>A0ABD5RQ93</accession>
<evidence type="ECO:0000256" key="3">
    <source>
        <dbReference type="SAM" id="Phobius"/>
    </source>
</evidence>
<sequence length="305" mass="30827">MVSRRRVAVVLGVLCLVVLAGCGTGGSGGDAGNAAPNGSGGSSGGAGGGAADGGGGGAATEQAARGSNDGSAATGAQAAERALVRDGTIRLEVSAYDAARANLTAAVAANGGFVAESSEEVHEAANETFTTGRIVFRVPSGNFSAFVERVGATGEVLSSQSTTEDVTDRLVDLRARLSNAEAERDRLRNLYESANETEDVLAVSRELSAAQERVERLDAQLAALEGRVALSTVTVDLREPHPEPAAAEAGTAFHETDVVAALAWSVGGVVRLVRSLVVALAYALPYLVVLAVPVGVAAALYRRVG</sequence>